<sequence length="150" mass="15872">MLSEALVAVAAAGGTAVVQAAGTDAWTGLRERVARWFGRGDEGRERAELERLDRTAGVLAAADSGSGSGSGDAARVRDRQEGAWQNRFESLLEGLPEEERELVAEELRALVKEYAAAKPAGGQVSGNVFRGPTAFQVGDANQQDNRFGVQ</sequence>
<gene>
    <name evidence="2" type="ORF">AB0L03_05220</name>
</gene>
<organism evidence="2 3">
    <name type="scientific">Streptomyces roseoverticillatus</name>
    <dbReference type="NCBI Taxonomy" id="66429"/>
    <lineage>
        <taxon>Bacteria</taxon>
        <taxon>Bacillati</taxon>
        <taxon>Actinomycetota</taxon>
        <taxon>Actinomycetes</taxon>
        <taxon>Kitasatosporales</taxon>
        <taxon>Streptomycetaceae</taxon>
        <taxon>Streptomyces</taxon>
    </lineage>
</organism>
<evidence type="ECO:0000256" key="1">
    <source>
        <dbReference type="SAM" id="MobiDB-lite"/>
    </source>
</evidence>
<keyword evidence="3" id="KW-1185">Reference proteome</keyword>
<feature type="compositionally biased region" description="Polar residues" evidence="1">
    <location>
        <begin position="139"/>
        <end position="150"/>
    </location>
</feature>
<dbReference type="RefSeq" id="WP_366086897.1">
    <property type="nucleotide sequence ID" value="NZ_JBFASG010000003.1"/>
</dbReference>
<reference evidence="2 3" key="1">
    <citation type="submission" date="2024-06" db="EMBL/GenBank/DDBJ databases">
        <title>The Natural Products Discovery Center: Release of the First 8490 Sequenced Strains for Exploring Actinobacteria Biosynthetic Diversity.</title>
        <authorList>
            <person name="Kalkreuter E."/>
            <person name="Kautsar S.A."/>
            <person name="Yang D."/>
            <person name="Bader C.D."/>
            <person name="Teijaro C.N."/>
            <person name="Fluegel L."/>
            <person name="Davis C.M."/>
            <person name="Simpson J.R."/>
            <person name="Lauterbach L."/>
            <person name="Steele A.D."/>
            <person name="Gui C."/>
            <person name="Meng S."/>
            <person name="Li G."/>
            <person name="Viehrig K."/>
            <person name="Ye F."/>
            <person name="Su P."/>
            <person name="Kiefer A.F."/>
            <person name="Nichols A."/>
            <person name="Cepeda A.J."/>
            <person name="Yan W."/>
            <person name="Fan B."/>
            <person name="Jiang Y."/>
            <person name="Adhikari A."/>
            <person name="Zheng C.-J."/>
            <person name="Schuster L."/>
            <person name="Cowan T.M."/>
            <person name="Smanski M.J."/>
            <person name="Chevrette M.G."/>
            <person name="De Carvalho L.P.S."/>
            <person name="Shen B."/>
        </authorList>
    </citation>
    <scope>NUCLEOTIDE SEQUENCE [LARGE SCALE GENOMIC DNA]</scope>
    <source>
        <strain evidence="2 3">NPDC053791</strain>
    </source>
</reference>
<comment type="caution">
    <text evidence="2">The sequence shown here is derived from an EMBL/GenBank/DDBJ whole genome shotgun (WGS) entry which is preliminary data.</text>
</comment>
<dbReference type="Proteomes" id="UP001552479">
    <property type="component" value="Unassembled WGS sequence"/>
</dbReference>
<evidence type="ECO:0000313" key="2">
    <source>
        <dbReference type="EMBL" id="MEV4922240.1"/>
    </source>
</evidence>
<name>A0ABV3IP09_9ACTN</name>
<evidence type="ECO:0000313" key="3">
    <source>
        <dbReference type="Proteomes" id="UP001552479"/>
    </source>
</evidence>
<proteinExistence type="predicted"/>
<dbReference type="EMBL" id="JBFASG010000003">
    <property type="protein sequence ID" value="MEV4922240.1"/>
    <property type="molecule type" value="Genomic_DNA"/>
</dbReference>
<feature type="region of interest" description="Disordered" evidence="1">
    <location>
        <begin position="131"/>
        <end position="150"/>
    </location>
</feature>
<feature type="region of interest" description="Disordered" evidence="1">
    <location>
        <begin position="60"/>
        <end position="79"/>
    </location>
</feature>
<protein>
    <submittedName>
        <fullName evidence="2">Uncharacterized protein</fullName>
    </submittedName>
</protein>
<accession>A0ABV3IP09</accession>